<organism evidence="2">
    <name type="scientific">Trypanosoma brucei</name>
    <dbReference type="NCBI Taxonomy" id="5691"/>
    <lineage>
        <taxon>Eukaryota</taxon>
        <taxon>Discoba</taxon>
        <taxon>Euglenozoa</taxon>
        <taxon>Kinetoplastea</taxon>
        <taxon>Metakinetoplastina</taxon>
        <taxon>Trypanosomatida</taxon>
        <taxon>Trypanosomatidae</taxon>
        <taxon>Trypanosoma</taxon>
    </lineage>
</organism>
<evidence type="ECO:0000256" key="1">
    <source>
        <dbReference type="SAM" id="SignalP"/>
    </source>
</evidence>
<dbReference type="AlphaFoldDB" id="M4SX68"/>
<feature type="signal peptide" evidence="1">
    <location>
        <begin position="1"/>
        <end position="18"/>
    </location>
</feature>
<sequence length="303" mass="31582">MLLLLALTATIIRNDAQAQIHEAPKIIASACDSTRQTIHVLTQIKSKIETAFQQIVLGKKTAAKLSVAAAASTGEQAVAYAALAASAAGKIQAAEQKLASNLDTLLKGAAAAAELTATEELVAEAADLSLEARAGKQTSTVSGTQAGLSLLFGTFGSGKGKCEAATETGDKRQSAQQAKAGEQISFAHLKGRPKTSTDQKVAALCGDNDQAPNDCNGDTDGTLVYFEVTAGTLLQENLKTYRSNTNANGEYAVDTKEDKGLLLRETYVTARLNLIKQAEKAYDSTTFKADSLINPALVTDGTA</sequence>
<protein>
    <submittedName>
        <fullName evidence="2">Variant surface glycoprotein 1759</fullName>
    </submittedName>
</protein>
<reference evidence="2" key="2">
    <citation type="journal article" date="2014" name="Mol. Biochem. Parasitol.">
        <title>Capturing the variant surface glycoprotein repertoire (the VSGnome) of Trypanosoma brucei Lister 427.</title>
        <authorList>
            <person name="Cross G.A."/>
            <person name="Kim H.S."/>
            <person name="Wickstead B."/>
        </authorList>
    </citation>
    <scope>NUCLEOTIDE SEQUENCE</scope>
    <source>
        <strain evidence="2">Lister 427</strain>
    </source>
</reference>
<dbReference type="SUPFAM" id="SSF58087">
    <property type="entry name" value="Variant surface glycoprotein (N-terminal domain)"/>
    <property type="match status" value="1"/>
</dbReference>
<dbReference type="EMBL" id="KC613238">
    <property type="protein sequence ID" value="AGH60669.1"/>
    <property type="molecule type" value="Genomic_DNA"/>
</dbReference>
<dbReference type="VEuPathDB" id="TriTrypDB:Tb1125.9.440"/>
<proteinExistence type="predicted"/>
<dbReference type="VEuPathDB" id="TriTrypDB:Tb927.9.440"/>
<keyword evidence="1" id="KW-0732">Signal</keyword>
<reference evidence="2" key="1">
    <citation type="submission" date="2013-02" db="EMBL/GenBank/DDBJ databases">
        <authorList>
            <person name="Cross G.A.M."/>
            <person name="Kim H.-S."/>
            <person name="Wickstead B."/>
        </authorList>
    </citation>
    <scope>NUCLEOTIDE SEQUENCE</scope>
    <source>
        <strain evidence="2">Lister 427</strain>
    </source>
</reference>
<accession>M4SX68</accession>
<feature type="chain" id="PRO_5004057540" evidence="1">
    <location>
        <begin position="19"/>
        <end position="303"/>
    </location>
</feature>
<evidence type="ECO:0000313" key="2">
    <source>
        <dbReference type="EMBL" id="AGH60669.1"/>
    </source>
</evidence>
<name>M4SX68_9TRYP</name>